<evidence type="ECO:0000313" key="3">
    <source>
        <dbReference type="EMBL" id="CAL8106778.1"/>
    </source>
</evidence>
<evidence type="ECO:0000256" key="2">
    <source>
        <dbReference type="SAM" id="Phobius"/>
    </source>
</evidence>
<protein>
    <submittedName>
        <fullName evidence="3">Uncharacterized protein</fullName>
    </submittedName>
</protein>
<keyword evidence="1" id="KW-1015">Disulfide bond</keyword>
<evidence type="ECO:0000313" key="4">
    <source>
        <dbReference type="Proteomes" id="UP001642540"/>
    </source>
</evidence>
<gene>
    <name evidence="3" type="ORF">ODALV1_LOCUS12463</name>
</gene>
<evidence type="ECO:0000256" key="1">
    <source>
        <dbReference type="ARBA" id="ARBA00023157"/>
    </source>
</evidence>
<feature type="transmembrane region" description="Helical" evidence="2">
    <location>
        <begin position="255"/>
        <end position="281"/>
    </location>
</feature>
<proteinExistence type="predicted"/>
<keyword evidence="2" id="KW-0812">Transmembrane</keyword>
<sequence>MDFKSSHIAFIATIVVSFLLENFNVLAVNSPQMTFYTPQSHESYVHLESKYGNSATLNLKRPKPFFQFKSNRTIAMQYNITLPRSRRLTEFVVLGPEYPFYGVSAIIQQMNLRTNPENNGCRDFIQFAPNESPLSRSHKFCGRIDKEVAWNGSTDPRIQRTFFNPEGRVHVYFYSDQDDLEPETEEDYENDVGVTVVFTSYTICPSPANSWKKLKSCSKTEKMSCIYSTLFCDGKIDCGFDGEFGIDEEGCYIPYIYMTLSILGGMLIAATLIFLFVSWVMRLPKQYRHN</sequence>
<comment type="caution">
    <text evidence="3">The sequence shown here is derived from an EMBL/GenBank/DDBJ whole genome shotgun (WGS) entry which is preliminary data.</text>
</comment>
<organism evidence="3 4">
    <name type="scientific">Orchesella dallaii</name>
    <dbReference type="NCBI Taxonomy" id="48710"/>
    <lineage>
        <taxon>Eukaryota</taxon>
        <taxon>Metazoa</taxon>
        <taxon>Ecdysozoa</taxon>
        <taxon>Arthropoda</taxon>
        <taxon>Hexapoda</taxon>
        <taxon>Collembola</taxon>
        <taxon>Entomobryomorpha</taxon>
        <taxon>Entomobryoidea</taxon>
        <taxon>Orchesellidae</taxon>
        <taxon>Orchesellinae</taxon>
        <taxon>Orchesella</taxon>
    </lineage>
</organism>
<name>A0ABP1QKI1_9HEXA</name>
<accession>A0ABP1QKI1</accession>
<dbReference type="EMBL" id="CAXLJM020000038">
    <property type="protein sequence ID" value="CAL8106778.1"/>
    <property type="molecule type" value="Genomic_DNA"/>
</dbReference>
<dbReference type="CDD" id="cd00112">
    <property type="entry name" value="LDLa"/>
    <property type="match status" value="1"/>
</dbReference>
<reference evidence="3 4" key="1">
    <citation type="submission" date="2024-08" db="EMBL/GenBank/DDBJ databases">
        <authorList>
            <person name="Cucini C."/>
            <person name="Frati F."/>
        </authorList>
    </citation>
    <scope>NUCLEOTIDE SEQUENCE [LARGE SCALE GENOMIC DNA]</scope>
</reference>
<keyword evidence="4" id="KW-1185">Reference proteome</keyword>
<keyword evidence="2" id="KW-1133">Transmembrane helix</keyword>
<dbReference type="InterPro" id="IPR002172">
    <property type="entry name" value="LDrepeatLR_classA_rpt"/>
</dbReference>
<keyword evidence="2" id="KW-0472">Membrane</keyword>
<dbReference type="Proteomes" id="UP001642540">
    <property type="component" value="Unassembled WGS sequence"/>
</dbReference>